<dbReference type="Proteomes" id="UP000239151">
    <property type="component" value="Unassembled WGS sequence"/>
</dbReference>
<proteinExistence type="predicted"/>
<accession>A0A2S9TMU1</accession>
<dbReference type="Proteomes" id="UP000238811">
    <property type="component" value="Unassembled WGS sequence"/>
</dbReference>
<dbReference type="AlphaFoldDB" id="A0A2S9TMU1"/>
<reference evidence="3 4" key="1">
    <citation type="submission" date="2017-09" db="EMBL/GenBank/DDBJ databases">
        <title>Reassesment of A. cryaerophilus.</title>
        <authorList>
            <person name="Perez-Cataluna A."/>
            <person name="Collado L."/>
            <person name="Salgado O."/>
            <person name="Lefinanco V."/>
            <person name="Figueras M.J."/>
        </authorList>
    </citation>
    <scope>NUCLEOTIDE SEQUENCE [LARGE SCALE GENOMIC DNA]</scope>
    <source>
        <strain evidence="2 3">LMG 10229</strain>
        <strain evidence="1 4">LMG 9065</strain>
    </source>
</reference>
<sequence>MQDNTNKTTQELFDKLMLGFSKHFEKSSRRLDDDFEYESKDKIPNIDYTDGGASFIEFVRKQQEKSEKIK</sequence>
<comment type="caution">
    <text evidence="2">The sequence shown here is derived from an EMBL/GenBank/DDBJ whole genome shotgun (WGS) entry which is preliminary data.</text>
</comment>
<dbReference type="EMBL" id="NXGD01000008">
    <property type="protein sequence ID" value="PRN00135.1"/>
    <property type="molecule type" value="Genomic_DNA"/>
</dbReference>
<evidence type="ECO:0000313" key="3">
    <source>
        <dbReference type="Proteomes" id="UP000238811"/>
    </source>
</evidence>
<evidence type="ECO:0000313" key="1">
    <source>
        <dbReference type="EMBL" id="PRM96723.1"/>
    </source>
</evidence>
<organism evidence="2 3">
    <name type="scientific">Aliarcobacter cryaerophilus</name>
    <dbReference type="NCBI Taxonomy" id="28198"/>
    <lineage>
        <taxon>Bacteria</taxon>
        <taxon>Pseudomonadati</taxon>
        <taxon>Campylobacterota</taxon>
        <taxon>Epsilonproteobacteria</taxon>
        <taxon>Campylobacterales</taxon>
        <taxon>Arcobacteraceae</taxon>
        <taxon>Aliarcobacter</taxon>
    </lineage>
</organism>
<name>A0A2S9TMU1_9BACT</name>
<dbReference type="EMBL" id="NXGI01000017">
    <property type="protein sequence ID" value="PRM96723.1"/>
    <property type="molecule type" value="Genomic_DNA"/>
</dbReference>
<evidence type="ECO:0000313" key="4">
    <source>
        <dbReference type="Proteomes" id="UP000239151"/>
    </source>
</evidence>
<gene>
    <name evidence="2" type="ORF">CJ668_07720</name>
    <name evidence="1" type="ORF">CJ670_08140</name>
</gene>
<protein>
    <submittedName>
        <fullName evidence="2">Uncharacterized protein</fullName>
    </submittedName>
</protein>
<evidence type="ECO:0000313" key="2">
    <source>
        <dbReference type="EMBL" id="PRN00135.1"/>
    </source>
</evidence>
<dbReference type="RefSeq" id="WP_105913816.1">
    <property type="nucleotide sequence ID" value="NZ_JAMXDI010000012.1"/>
</dbReference>